<feature type="binding site" evidence="5">
    <location>
        <position position="380"/>
    </location>
    <ligand>
        <name>substrate</name>
    </ligand>
</feature>
<keyword evidence="3" id="KW-0804">Transcription</keyword>
<dbReference type="GO" id="GO:0006355">
    <property type="term" value="P:regulation of DNA-templated transcription"/>
    <property type="evidence" value="ECO:0007669"/>
    <property type="project" value="InterPro"/>
</dbReference>
<dbReference type="Pfam" id="PF01614">
    <property type="entry name" value="IclR_C"/>
    <property type="match status" value="1"/>
</dbReference>
<evidence type="ECO:0000256" key="3">
    <source>
        <dbReference type="ARBA" id="ARBA00023163"/>
    </source>
</evidence>
<feature type="domain" description="IclR-ED" evidence="7">
    <location>
        <begin position="82"/>
        <end position="264"/>
    </location>
</feature>
<dbReference type="InterPro" id="IPR014757">
    <property type="entry name" value="Tscrpt_reg_IclR_C"/>
</dbReference>
<dbReference type="SMART" id="SM00346">
    <property type="entry name" value="HTH_ICLR"/>
    <property type="match status" value="1"/>
</dbReference>
<dbReference type="GO" id="GO:0005509">
    <property type="term" value="F:calcium ion binding"/>
    <property type="evidence" value="ECO:0007669"/>
    <property type="project" value="TreeGrafter"/>
</dbReference>
<feature type="domain" description="HTH iclR-type" evidence="6">
    <location>
        <begin position="19"/>
        <end position="81"/>
    </location>
</feature>
<evidence type="ECO:0000256" key="2">
    <source>
        <dbReference type="ARBA" id="ARBA00023015"/>
    </source>
</evidence>
<dbReference type="InterPro" id="IPR013658">
    <property type="entry name" value="SGL"/>
</dbReference>
<dbReference type="GO" id="GO:0004341">
    <property type="term" value="F:gluconolactonase activity"/>
    <property type="evidence" value="ECO:0007669"/>
    <property type="project" value="TreeGrafter"/>
</dbReference>
<evidence type="ECO:0000259" key="6">
    <source>
        <dbReference type="PROSITE" id="PS51077"/>
    </source>
</evidence>
<dbReference type="Pfam" id="PF09339">
    <property type="entry name" value="HTH_IclR"/>
    <property type="match status" value="1"/>
</dbReference>
<dbReference type="RefSeq" id="WP_127617911.1">
    <property type="nucleotide sequence ID" value="NZ_CABFNB010000114.1"/>
</dbReference>
<dbReference type="InterPro" id="IPR005511">
    <property type="entry name" value="SMP-30"/>
</dbReference>
<dbReference type="PROSITE" id="PS51077">
    <property type="entry name" value="HTH_ICLR"/>
    <property type="match status" value="1"/>
</dbReference>
<sequence>MDDKAVLGGLEDRGAPAGAAALAKGLALLDLIAEAPKPLRFADLQKMSGVPKPTLARMLKTLMVFRLIRQDEATGAYLLGHRFVELSHRVWDKFDLVSAAAPELARLSAELGETVALCRLDGHRVVYLEERSSGGLGVLIAVGRRVPVHCTAAGKALLAFQEPSFARSLAGQLDYDRFTPQTITDPQALEADLVLTRARGYAVSYEEHLAGVNTVAAPIAGRDGVPLGALVVLGPASRLDSSAIHPVGRELMAAARRITGTVGAVAISSGPRPRTRAGGQSDVQCVLPWGAQLGEAPVWVGREKRLYWVDILHPAVHRFDPVTGKNETCNTAKLVSAVLPSEDGRLVVASQDGVERFDFERGLFTRFAEPEPGVPENRLNDAKVDPHGRLWVGSMRLDVSRPTGSLYRLTKTGEVARAESGFTVANGLAWSPDGSTFYFVDTVPGIIYAYDFDAREGSIANRRVFVTVPEAEGRPDGLAVDADGGVWCAIWDGWRVNRYRPDGRLDRAVELPVPRPTSVAFGGDDLATLFITSARTRLPASTLTEAPLSGGIFACNPGERGLATSLFGV</sequence>
<protein>
    <submittedName>
        <fullName evidence="8">SMP-30/Gluconolaconase/LRE domain protein</fullName>
    </submittedName>
</protein>
<comment type="similarity">
    <text evidence="1">Belongs to the SMP-30/CGR1 family.</text>
</comment>
<proteinExistence type="inferred from homology"/>
<evidence type="ECO:0000256" key="5">
    <source>
        <dbReference type="PIRSR" id="PIRSR605511-2"/>
    </source>
</evidence>
<dbReference type="SUPFAM" id="SSF63829">
    <property type="entry name" value="Calcium-dependent phosphotriesterase"/>
    <property type="match status" value="1"/>
</dbReference>
<dbReference type="InterPro" id="IPR036388">
    <property type="entry name" value="WH-like_DNA-bd_sf"/>
</dbReference>
<keyword evidence="5" id="KW-0479">Metal-binding</keyword>
<evidence type="ECO:0000256" key="1">
    <source>
        <dbReference type="ARBA" id="ARBA00008853"/>
    </source>
</evidence>
<comment type="cofactor">
    <cofactor evidence="5">
        <name>Zn(2+)</name>
        <dbReference type="ChEBI" id="CHEBI:29105"/>
    </cofactor>
    <text evidence="5">Binds 1 divalent metal cation per subunit.</text>
</comment>
<dbReference type="InterPro" id="IPR029016">
    <property type="entry name" value="GAF-like_dom_sf"/>
</dbReference>
<dbReference type="EMBL" id="CABFNB010000114">
    <property type="protein sequence ID" value="VTZ62961.1"/>
    <property type="molecule type" value="Genomic_DNA"/>
</dbReference>
<evidence type="ECO:0000259" key="7">
    <source>
        <dbReference type="PROSITE" id="PS51078"/>
    </source>
</evidence>
<dbReference type="Proteomes" id="UP000507954">
    <property type="component" value="Unassembled WGS sequence"/>
</dbReference>
<dbReference type="GO" id="GO:0003677">
    <property type="term" value="F:DNA binding"/>
    <property type="evidence" value="ECO:0007669"/>
    <property type="project" value="InterPro"/>
</dbReference>
<accession>A0A508X202</accession>
<gene>
    <name evidence="8" type="ORF">EMEDMD4_470013</name>
</gene>
<feature type="binding site" evidence="5">
    <location>
        <position position="476"/>
    </location>
    <ligand>
        <name>a divalent metal cation</name>
        <dbReference type="ChEBI" id="CHEBI:60240"/>
    </ligand>
</feature>
<keyword evidence="2" id="KW-0805">Transcription regulation</keyword>
<dbReference type="SUPFAM" id="SSF55781">
    <property type="entry name" value="GAF domain-like"/>
    <property type="match status" value="1"/>
</dbReference>
<name>A0A508X202_9HYPH</name>
<dbReference type="InterPro" id="IPR036390">
    <property type="entry name" value="WH_DNA-bd_sf"/>
</dbReference>
<dbReference type="GO" id="GO:0019853">
    <property type="term" value="P:L-ascorbic acid biosynthetic process"/>
    <property type="evidence" value="ECO:0007669"/>
    <property type="project" value="TreeGrafter"/>
</dbReference>
<dbReference type="SUPFAM" id="SSF46785">
    <property type="entry name" value="Winged helix' DNA-binding domain"/>
    <property type="match status" value="1"/>
</dbReference>
<dbReference type="Gene3D" id="3.30.450.40">
    <property type="match status" value="1"/>
</dbReference>
<dbReference type="PANTHER" id="PTHR10907:SF47">
    <property type="entry name" value="REGUCALCIN"/>
    <property type="match status" value="1"/>
</dbReference>
<organism evidence="8">
    <name type="scientific">Sinorhizobium medicae</name>
    <dbReference type="NCBI Taxonomy" id="110321"/>
    <lineage>
        <taxon>Bacteria</taxon>
        <taxon>Pseudomonadati</taxon>
        <taxon>Pseudomonadota</taxon>
        <taxon>Alphaproteobacteria</taxon>
        <taxon>Hyphomicrobiales</taxon>
        <taxon>Rhizobiaceae</taxon>
        <taxon>Sinorhizobium/Ensifer group</taxon>
        <taxon>Sinorhizobium</taxon>
    </lineage>
</organism>
<dbReference type="PRINTS" id="PR01790">
    <property type="entry name" value="SMP30FAMILY"/>
</dbReference>
<keyword evidence="5" id="KW-0862">Zinc</keyword>
<evidence type="ECO:0000256" key="4">
    <source>
        <dbReference type="PIRSR" id="PIRSR605511-1"/>
    </source>
</evidence>
<dbReference type="Gene3D" id="2.120.10.30">
    <property type="entry name" value="TolB, C-terminal domain"/>
    <property type="match status" value="1"/>
</dbReference>
<dbReference type="PROSITE" id="PS51078">
    <property type="entry name" value="ICLR_ED"/>
    <property type="match status" value="1"/>
</dbReference>
<dbReference type="AlphaFoldDB" id="A0A508X202"/>
<dbReference type="InterPro" id="IPR005471">
    <property type="entry name" value="Tscrpt_reg_IclR_N"/>
</dbReference>
<reference evidence="8" key="1">
    <citation type="submission" date="2019-06" db="EMBL/GenBank/DDBJ databases">
        <authorList>
            <person name="Le Quere A."/>
            <person name="Colella S."/>
        </authorList>
    </citation>
    <scope>NUCLEOTIDE SEQUENCE</scope>
    <source>
        <strain evidence="8">EmedicaeMD41</strain>
    </source>
</reference>
<feature type="binding site" evidence="5">
    <location>
        <position position="295"/>
    </location>
    <ligand>
        <name>a divalent metal cation</name>
        <dbReference type="ChEBI" id="CHEBI:60240"/>
    </ligand>
</feature>
<feature type="binding site" evidence="5">
    <location>
        <position position="378"/>
    </location>
    <ligand>
        <name>substrate</name>
    </ligand>
</feature>
<dbReference type="PANTHER" id="PTHR10907">
    <property type="entry name" value="REGUCALCIN"/>
    <property type="match status" value="1"/>
</dbReference>
<dbReference type="Pfam" id="PF08450">
    <property type="entry name" value="SGL"/>
    <property type="match status" value="1"/>
</dbReference>
<evidence type="ECO:0000313" key="8">
    <source>
        <dbReference type="EMBL" id="VTZ62961.1"/>
    </source>
</evidence>
<dbReference type="Gene3D" id="1.10.10.10">
    <property type="entry name" value="Winged helix-like DNA-binding domain superfamily/Winged helix DNA-binding domain"/>
    <property type="match status" value="1"/>
</dbReference>
<dbReference type="InterPro" id="IPR011042">
    <property type="entry name" value="6-blade_b-propeller_TolB-like"/>
</dbReference>
<feature type="active site" description="Proton donor/acceptor" evidence="4">
    <location>
        <position position="476"/>
    </location>
</feature>
<feature type="binding site" evidence="5">
    <location>
        <position position="426"/>
    </location>
    <ligand>
        <name>a divalent metal cation</name>
        <dbReference type="ChEBI" id="CHEBI:60240"/>
    </ligand>
</feature>
<feature type="binding site" evidence="5">
    <location>
        <position position="398"/>
    </location>
    <ligand>
        <name>substrate</name>
    </ligand>
</feature>